<dbReference type="InParanoid" id="J0LHB5"/>
<keyword evidence="1" id="KW-0812">Transmembrane</keyword>
<feature type="transmembrane region" description="Helical" evidence="1">
    <location>
        <begin position="170"/>
        <end position="189"/>
    </location>
</feature>
<dbReference type="PANTHER" id="PTHR42101">
    <property type="entry name" value="CHROMOSOME 16, WHOLE GENOME SHOTGUN SEQUENCE"/>
    <property type="match status" value="1"/>
</dbReference>
<dbReference type="EMBL" id="JH687843">
    <property type="protein sequence ID" value="EJD37326.1"/>
    <property type="molecule type" value="Genomic_DNA"/>
</dbReference>
<protein>
    <recommendedName>
        <fullName evidence="4">Low temperature requirement A</fullName>
    </recommendedName>
</protein>
<keyword evidence="1" id="KW-1133">Transmembrane helix</keyword>
<keyword evidence="3" id="KW-1185">Reference proteome</keyword>
<organism evidence="2 3">
    <name type="scientific">Auricularia subglabra (strain TFB-10046 / SS5)</name>
    <name type="common">White-rot fungus</name>
    <name type="synonym">Auricularia delicata (strain TFB10046)</name>
    <dbReference type="NCBI Taxonomy" id="717982"/>
    <lineage>
        <taxon>Eukaryota</taxon>
        <taxon>Fungi</taxon>
        <taxon>Dikarya</taxon>
        <taxon>Basidiomycota</taxon>
        <taxon>Agaricomycotina</taxon>
        <taxon>Agaricomycetes</taxon>
        <taxon>Auriculariales</taxon>
        <taxon>Auriculariaceae</taxon>
        <taxon>Auricularia</taxon>
    </lineage>
</organism>
<dbReference type="Pfam" id="PF06772">
    <property type="entry name" value="LtrA"/>
    <property type="match status" value="1"/>
</dbReference>
<feature type="transmembrane region" description="Helical" evidence="1">
    <location>
        <begin position="585"/>
        <end position="603"/>
    </location>
</feature>
<reference evidence="3" key="1">
    <citation type="journal article" date="2012" name="Science">
        <title>The Paleozoic origin of enzymatic lignin decomposition reconstructed from 31 fungal genomes.</title>
        <authorList>
            <person name="Floudas D."/>
            <person name="Binder M."/>
            <person name="Riley R."/>
            <person name="Barry K."/>
            <person name="Blanchette R.A."/>
            <person name="Henrissat B."/>
            <person name="Martinez A.T."/>
            <person name="Otillar R."/>
            <person name="Spatafora J.W."/>
            <person name="Yadav J.S."/>
            <person name="Aerts A."/>
            <person name="Benoit I."/>
            <person name="Boyd A."/>
            <person name="Carlson A."/>
            <person name="Copeland A."/>
            <person name="Coutinho P.M."/>
            <person name="de Vries R.P."/>
            <person name="Ferreira P."/>
            <person name="Findley K."/>
            <person name="Foster B."/>
            <person name="Gaskell J."/>
            <person name="Glotzer D."/>
            <person name="Gorecki P."/>
            <person name="Heitman J."/>
            <person name="Hesse C."/>
            <person name="Hori C."/>
            <person name="Igarashi K."/>
            <person name="Jurgens J.A."/>
            <person name="Kallen N."/>
            <person name="Kersten P."/>
            <person name="Kohler A."/>
            <person name="Kuees U."/>
            <person name="Kumar T.K.A."/>
            <person name="Kuo A."/>
            <person name="LaButti K."/>
            <person name="Larrondo L.F."/>
            <person name="Lindquist E."/>
            <person name="Ling A."/>
            <person name="Lombard V."/>
            <person name="Lucas S."/>
            <person name="Lundell T."/>
            <person name="Martin R."/>
            <person name="McLaughlin D.J."/>
            <person name="Morgenstern I."/>
            <person name="Morin E."/>
            <person name="Murat C."/>
            <person name="Nagy L.G."/>
            <person name="Nolan M."/>
            <person name="Ohm R.A."/>
            <person name="Patyshakuliyeva A."/>
            <person name="Rokas A."/>
            <person name="Ruiz-Duenas F.J."/>
            <person name="Sabat G."/>
            <person name="Salamov A."/>
            <person name="Samejima M."/>
            <person name="Schmutz J."/>
            <person name="Slot J.C."/>
            <person name="St John F."/>
            <person name="Stenlid J."/>
            <person name="Sun H."/>
            <person name="Sun S."/>
            <person name="Syed K."/>
            <person name="Tsang A."/>
            <person name="Wiebenga A."/>
            <person name="Young D."/>
            <person name="Pisabarro A."/>
            <person name="Eastwood D.C."/>
            <person name="Martin F."/>
            <person name="Cullen D."/>
            <person name="Grigoriev I.V."/>
            <person name="Hibbett D.S."/>
        </authorList>
    </citation>
    <scope>NUCLEOTIDE SEQUENCE [LARGE SCALE GENOMIC DNA]</scope>
    <source>
        <strain evidence="3">TFB10046</strain>
    </source>
</reference>
<feature type="transmembrane region" description="Helical" evidence="1">
    <location>
        <begin position="141"/>
        <end position="158"/>
    </location>
</feature>
<keyword evidence="1" id="KW-0472">Membrane</keyword>
<evidence type="ECO:0000256" key="1">
    <source>
        <dbReference type="SAM" id="Phobius"/>
    </source>
</evidence>
<feature type="transmembrane region" description="Helical" evidence="1">
    <location>
        <begin position="551"/>
        <end position="573"/>
    </location>
</feature>
<accession>J0LHB5</accession>
<dbReference type="AlphaFoldDB" id="J0LHB5"/>
<dbReference type="OMA" id="HKTKYEF"/>
<dbReference type="KEGG" id="adl:AURDEDRAFT_116811"/>
<feature type="transmembrane region" description="Helical" evidence="1">
    <location>
        <begin position="403"/>
        <end position="427"/>
    </location>
</feature>
<dbReference type="eggNOG" id="ENOG502RYB9">
    <property type="taxonomic scope" value="Eukaryota"/>
</dbReference>
<feature type="transmembrane region" description="Helical" evidence="1">
    <location>
        <begin position="362"/>
        <end position="382"/>
    </location>
</feature>
<evidence type="ECO:0008006" key="4">
    <source>
        <dbReference type="Google" id="ProtNLM"/>
    </source>
</evidence>
<dbReference type="PANTHER" id="PTHR42101:SF1">
    <property type="entry name" value="LOW TEMPERATURE REQUIREMENT A"/>
    <property type="match status" value="1"/>
</dbReference>
<dbReference type="Proteomes" id="UP000006514">
    <property type="component" value="Unassembled WGS sequence"/>
</dbReference>
<evidence type="ECO:0000313" key="2">
    <source>
        <dbReference type="EMBL" id="EJD37326.1"/>
    </source>
</evidence>
<feature type="transmembrane region" description="Helical" evidence="1">
    <location>
        <begin position="289"/>
        <end position="310"/>
    </location>
</feature>
<proteinExistence type="predicted"/>
<feature type="transmembrane region" description="Helical" evidence="1">
    <location>
        <begin position="331"/>
        <end position="356"/>
    </location>
</feature>
<sequence length="656" mass="73054">MVALQKFLRSFTREPDAQSGEEIRVILLSETPFVDVSTTALIPEDDAEKLARVAPEDSFKSQLPLLGRAYTVSPEALAGGGHRVIDLRGLNAAEVQAHQDRHAEEDESGPPAWLGIFFDLAWTTTFSNLTSNTQLTTISTLLSYTVFFILAWWLWAAQVTYDSKYFRNDWFHRAMLLVQLTIFGSLAAFTKDFNPFSARVNPKNSPMEDYVKDQYARKSMLGISGLFASTRVFLIISYARVLYYLPTRNATARAQRRRLILQVITYITSCLMFAMAYVVVKYDLEQSAIWARLFLWVSGVGVEVVSYLIVPNVDARLLANVDTMGERLSSLTSIILGEGLNSLAGTLVLSASAIGFDSKSGGVAASATVVITFAFLLYFDGFKRRTPSTRHRSKLNVALHFPLHLSIIVLLEAMKNGLIYSSIWGIITGFADRLSHPKHGETDEEAMFAAFRNVGVDFNQTMYDGLTAIRGANKTAPDDILDWNEIVNKAFAQLFLNVFERFDIASDDMKANFTGYIRAVGGAARTDNLTEDRFTPEPYLEASVHDVQASAIWILLSGAVFLGCLGVITLVNNWVPKHRYVWGSVLSRWTMAGTLALLSLLGTNRVNWQKLQDQAMLGAIVAIAFIVQFGVDHLVIGIASKRQKYWRRMGSQSSML</sequence>
<feature type="transmembrane region" description="Helical" evidence="1">
    <location>
        <begin position="220"/>
        <end position="239"/>
    </location>
</feature>
<dbReference type="InterPro" id="IPR010640">
    <property type="entry name" value="Low_temperature_requirement_A"/>
</dbReference>
<gene>
    <name evidence="2" type="ORF">AURDEDRAFT_116811</name>
</gene>
<feature type="transmembrane region" description="Helical" evidence="1">
    <location>
        <begin position="615"/>
        <end position="639"/>
    </location>
</feature>
<dbReference type="OrthoDB" id="3198598at2759"/>
<name>J0LHB5_AURST</name>
<evidence type="ECO:0000313" key="3">
    <source>
        <dbReference type="Proteomes" id="UP000006514"/>
    </source>
</evidence>
<feature type="transmembrane region" description="Helical" evidence="1">
    <location>
        <begin position="259"/>
        <end position="277"/>
    </location>
</feature>